<sequence length="796" mass="91498">MKEIRERKVIYLLFTAVTVSSKCASISQTCLSGTDYHSLFVEAHLNKSTVTRLEGANILENEDSDFESSLESGPIFSSDLALFLNTELSEGLKKQLVHVGPYRPERPISGFANDDSNRSFSEVYYKKRTSSGQLLKRFWISYSVTLNGVYCHPCWLFADRSSTSFNPAWTTGMLNDWKCLSKKILTHENARVHLDACLVYSTWKAILSEDDVNKYLLGIKSKCTGHDDLSIDMLILCCPYILPYITHIINTCFLYSTFPEAWKISRVIPLPKKDIITTYNDLRPISILPVLSKLLEKIMNSQILKHVNHYDILPPRQSGFRKGFSCATTLLDVNDDILKDLDQGKTVALVLLDYSKAFDTINHSTLLAILHFLGFSSNSINMLKSYLNNRLQFVQTGRGKSGRANICCGVPQGSILGPLLFCLYTCNLGNILRFCTPYFYADDTQLKFSFYSDNILDANKIINDDLTSLVLESKKHHLLINAQKSTILVFGRFKENFQNSLRIIVDGDDLKCSREAKNLGIIMDTNLRYEGHISKCIKKAYSSLKMLYPHRHILSQTLKLKLTDSLVLSHFNYCDVVYGPCLDKVNINRIEKVQKSCLRYTYGIRKYDPISYKLQEFAVFSFFESSSEDVPPFAETGFEVMSNLPLQMSLYFNVIFVPLWGLLLTLFLVENFYSYTELYKFIVITILSTIFIMEILRLYLGYEGNLKDKRILKNTGMYNYKFLKVQGLVDAHFQRRERFCTEFLGKIDEDNYFLGKIIWTDEAKFSREGIVNLRKTYMWSGKEIYNKNLVLTFFVC</sequence>
<dbReference type="PROSITE" id="PS50878">
    <property type="entry name" value="RT_POL"/>
    <property type="match status" value="1"/>
</dbReference>
<dbReference type="SUPFAM" id="SSF56672">
    <property type="entry name" value="DNA/RNA polymerases"/>
    <property type="match status" value="1"/>
</dbReference>
<dbReference type="AlphaFoldDB" id="A0A9P0B540"/>
<gene>
    <name evidence="7" type="ORF">MELIAE_LOCUS6607</name>
</gene>
<dbReference type="CDD" id="cd01650">
    <property type="entry name" value="RT_nLTR_like"/>
    <property type="match status" value="1"/>
</dbReference>
<dbReference type="Pfam" id="PF09799">
    <property type="entry name" value="Transmemb_17"/>
    <property type="match status" value="1"/>
</dbReference>
<proteinExistence type="predicted"/>
<evidence type="ECO:0000313" key="8">
    <source>
        <dbReference type="Proteomes" id="UP001154078"/>
    </source>
</evidence>
<dbReference type="InterPro" id="IPR000477">
    <property type="entry name" value="RT_dom"/>
</dbReference>
<dbReference type="GO" id="GO:0016020">
    <property type="term" value="C:membrane"/>
    <property type="evidence" value="ECO:0007669"/>
    <property type="project" value="UniProtKB-SubCell"/>
</dbReference>
<evidence type="ECO:0000256" key="5">
    <source>
        <dbReference type="SAM" id="Phobius"/>
    </source>
</evidence>
<accession>A0A9P0B540</accession>
<evidence type="ECO:0000259" key="6">
    <source>
        <dbReference type="PROSITE" id="PS50878"/>
    </source>
</evidence>
<feature type="transmembrane region" description="Helical" evidence="5">
    <location>
        <begin position="681"/>
        <end position="700"/>
    </location>
</feature>
<feature type="domain" description="Reverse transcriptase" evidence="6">
    <location>
        <begin position="251"/>
        <end position="523"/>
    </location>
</feature>
<dbReference type="Pfam" id="PF00078">
    <property type="entry name" value="RVT_1"/>
    <property type="match status" value="1"/>
</dbReference>
<dbReference type="Proteomes" id="UP001154078">
    <property type="component" value="Chromosome 4"/>
</dbReference>
<evidence type="ECO:0000256" key="2">
    <source>
        <dbReference type="ARBA" id="ARBA00022692"/>
    </source>
</evidence>
<evidence type="ECO:0000256" key="3">
    <source>
        <dbReference type="ARBA" id="ARBA00022989"/>
    </source>
</evidence>
<feature type="transmembrane region" description="Helical" evidence="5">
    <location>
        <begin position="650"/>
        <end position="669"/>
    </location>
</feature>
<evidence type="ECO:0000256" key="4">
    <source>
        <dbReference type="ARBA" id="ARBA00023136"/>
    </source>
</evidence>
<organism evidence="7 8">
    <name type="scientific">Brassicogethes aeneus</name>
    <name type="common">Rape pollen beetle</name>
    <name type="synonym">Meligethes aeneus</name>
    <dbReference type="NCBI Taxonomy" id="1431903"/>
    <lineage>
        <taxon>Eukaryota</taxon>
        <taxon>Metazoa</taxon>
        <taxon>Ecdysozoa</taxon>
        <taxon>Arthropoda</taxon>
        <taxon>Hexapoda</taxon>
        <taxon>Insecta</taxon>
        <taxon>Pterygota</taxon>
        <taxon>Neoptera</taxon>
        <taxon>Endopterygota</taxon>
        <taxon>Coleoptera</taxon>
        <taxon>Polyphaga</taxon>
        <taxon>Cucujiformia</taxon>
        <taxon>Nitidulidae</taxon>
        <taxon>Meligethinae</taxon>
        <taxon>Brassicogethes</taxon>
    </lineage>
</organism>
<name>A0A9P0B540_BRAAE</name>
<evidence type="ECO:0000256" key="1">
    <source>
        <dbReference type="ARBA" id="ARBA00004141"/>
    </source>
</evidence>
<dbReference type="GO" id="GO:0071897">
    <property type="term" value="P:DNA biosynthetic process"/>
    <property type="evidence" value="ECO:0007669"/>
    <property type="project" value="UniProtKB-ARBA"/>
</dbReference>
<dbReference type="EMBL" id="OV121135">
    <property type="protein sequence ID" value="CAH0555180.1"/>
    <property type="molecule type" value="Genomic_DNA"/>
</dbReference>
<comment type="subcellular location">
    <subcellularLocation>
        <location evidence="1">Membrane</location>
        <topology evidence="1">Multi-pass membrane protein</topology>
    </subcellularLocation>
</comment>
<keyword evidence="8" id="KW-1185">Reference proteome</keyword>
<keyword evidence="3 5" id="KW-1133">Transmembrane helix</keyword>
<evidence type="ECO:0000313" key="7">
    <source>
        <dbReference type="EMBL" id="CAH0555180.1"/>
    </source>
</evidence>
<dbReference type="InterPro" id="IPR043502">
    <property type="entry name" value="DNA/RNA_pol_sf"/>
</dbReference>
<dbReference type="PANTHER" id="PTHR33332">
    <property type="entry name" value="REVERSE TRANSCRIPTASE DOMAIN-CONTAINING PROTEIN"/>
    <property type="match status" value="1"/>
</dbReference>
<protein>
    <recommendedName>
        <fullName evidence="6">Reverse transcriptase domain-containing protein</fullName>
    </recommendedName>
</protein>
<reference evidence="7" key="1">
    <citation type="submission" date="2021-12" db="EMBL/GenBank/DDBJ databases">
        <authorList>
            <person name="King R."/>
        </authorList>
    </citation>
    <scope>NUCLEOTIDE SEQUENCE</scope>
</reference>
<dbReference type="InterPro" id="IPR019184">
    <property type="entry name" value="Uncharacterised_TM-17"/>
</dbReference>
<keyword evidence="2 5" id="KW-0812">Transmembrane</keyword>
<keyword evidence="4 5" id="KW-0472">Membrane</keyword>
<dbReference type="OrthoDB" id="6722893at2759"/>